<dbReference type="SMART" id="SM00220">
    <property type="entry name" value="S_TKc"/>
    <property type="match status" value="1"/>
</dbReference>
<keyword evidence="2 5" id="KW-0547">Nucleotide-binding</keyword>
<dbReference type="InterPro" id="IPR045269">
    <property type="entry name" value="Atg1-like"/>
</dbReference>
<dbReference type="PROSITE" id="PS00108">
    <property type="entry name" value="PROTEIN_KINASE_ST"/>
    <property type="match status" value="1"/>
</dbReference>
<feature type="domain" description="Protein kinase" evidence="7">
    <location>
        <begin position="12"/>
        <end position="222"/>
    </location>
</feature>
<dbReference type="PANTHER" id="PTHR24348">
    <property type="entry name" value="SERINE/THREONINE-PROTEIN KINASE UNC-51-RELATED"/>
    <property type="match status" value="1"/>
</dbReference>
<keyword evidence="4 5" id="KW-0067">ATP-binding</keyword>
<keyword evidence="9" id="KW-1185">Reference proteome</keyword>
<evidence type="ECO:0000256" key="5">
    <source>
        <dbReference type="PROSITE-ProRule" id="PRU10141"/>
    </source>
</evidence>
<evidence type="ECO:0000256" key="6">
    <source>
        <dbReference type="RuleBase" id="RU000304"/>
    </source>
</evidence>
<name>A0ABR2GVV7_9EUKA</name>
<comment type="caution">
    <text evidence="8">The sequence shown here is derived from an EMBL/GenBank/DDBJ whole genome shotgun (WGS) entry which is preliminary data.</text>
</comment>
<dbReference type="EMBL" id="JAPFFF010000060">
    <property type="protein sequence ID" value="KAK8837365.1"/>
    <property type="molecule type" value="Genomic_DNA"/>
</dbReference>
<dbReference type="InterPro" id="IPR008271">
    <property type="entry name" value="Ser/Thr_kinase_AS"/>
</dbReference>
<dbReference type="PANTHER" id="PTHR24348:SF22">
    <property type="entry name" value="NON-SPECIFIC SERINE_THREONINE PROTEIN KINASE"/>
    <property type="match status" value="1"/>
</dbReference>
<dbReference type="InterPro" id="IPR017441">
    <property type="entry name" value="Protein_kinase_ATP_BS"/>
</dbReference>
<evidence type="ECO:0000256" key="2">
    <source>
        <dbReference type="ARBA" id="ARBA00022741"/>
    </source>
</evidence>
<dbReference type="InterPro" id="IPR000719">
    <property type="entry name" value="Prot_kinase_dom"/>
</dbReference>
<dbReference type="Pfam" id="PF00069">
    <property type="entry name" value="Pkinase"/>
    <property type="match status" value="1"/>
</dbReference>
<evidence type="ECO:0000256" key="4">
    <source>
        <dbReference type="ARBA" id="ARBA00022840"/>
    </source>
</evidence>
<evidence type="ECO:0000256" key="3">
    <source>
        <dbReference type="ARBA" id="ARBA00022777"/>
    </source>
</evidence>
<dbReference type="PROSITE" id="PS50011">
    <property type="entry name" value="PROTEIN_KINASE_DOM"/>
    <property type="match status" value="1"/>
</dbReference>
<dbReference type="PROSITE" id="PS00107">
    <property type="entry name" value="PROTEIN_KINASE_ATP"/>
    <property type="match status" value="1"/>
</dbReference>
<feature type="binding site" evidence="5">
    <location>
        <position position="41"/>
    </location>
    <ligand>
        <name>ATP</name>
        <dbReference type="ChEBI" id="CHEBI:30616"/>
    </ligand>
</feature>
<comment type="similarity">
    <text evidence="6">Belongs to the protein kinase superfamily.</text>
</comment>
<protein>
    <recommendedName>
        <fullName evidence="7">Protein kinase domain-containing protein</fullName>
    </recommendedName>
</protein>
<keyword evidence="3" id="KW-0418">Kinase</keyword>
<gene>
    <name evidence="8" type="ORF">M9Y10_036798</name>
</gene>
<evidence type="ECO:0000259" key="7">
    <source>
        <dbReference type="PROSITE" id="PS50011"/>
    </source>
</evidence>
<evidence type="ECO:0000256" key="1">
    <source>
        <dbReference type="ARBA" id="ARBA00022679"/>
    </source>
</evidence>
<evidence type="ECO:0000313" key="8">
    <source>
        <dbReference type="EMBL" id="KAK8837365.1"/>
    </source>
</evidence>
<evidence type="ECO:0000313" key="9">
    <source>
        <dbReference type="Proteomes" id="UP001470230"/>
    </source>
</evidence>
<dbReference type="Proteomes" id="UP001470230">
    <property type="component" value="Unassembled WGS sequence"/>
</dbReference>
<sequence>MEDDNPFNIDQFELLEMVGKGQFGEVYKVKEKETDQVFAAKISLLNIDEESKQSAIMKDIKREIDISSKVNHPAIVRFVGFSPYDFDGCFNAVLITEFLSKGSLNQLIEAERKGCSHPKWNDTRKLITLYGIASAMPYLHSHKILHRDLKPDNILMDDELYPKIADFGLSKIMHQNQESISANSATGFKGTILYSSPEILFDCDYTEAGDVYAYAMISYEII</sequence>
<reference evidence="8 9" key="1">
    <citation type="submission" date="2024-04" db="EMBL/GenBank/DDBJ databases">
        <title>Tritrichomonas musculus Genome.</title>
        <authorList>
            <person name="Alves-Ferreira E."/>
            <person name="Grigg M."/>
            <person name="Lorenzi H."/>
            <person name="Galac M."/>
        </authorList>
    </citation>
    <scope>NUCLEOTIDE SEQUENCE [LARGE SCALE GENOMIC DNA]</scope>
    <source>
        <strain evidence="8 9">EAF2021</strain>
    </source>
</reference>
<keyword evidence="1" id="KW-0808">Transferase</keyword>
<accession>A0ABR2GVV7</accession>
<organism evidence="8 9">
    <name type="scientific">Tritrichomonas musculus</name>
    <dbReference type="NCBI Taxonomy" id="1915356"/>
    <lineage>
        <taxon>Eukaryota</taxon>
        <taxon>Metamonada</taxon>
        <taxon>Parabasalia</taxon>
        <taxon>Tritrichomonadida</taxon>
        <taxon>Tritrichomonadidae</taxon>
        <taxon>Tritrichomonas</taxon>
    </lineage>
</organism>
<dbReference type="PIRSF" id="PIRSF000654">
    <property type="entry name" value="Integrin-linked_kinase"/>
    <property type="match status" value="1"/>
</dbReference>
<dbReference type="SUPFAM" id="SSF56112">
    <property type="entry name" value="Protein kinase-like (PK-like)"/>
    <property type="match status" value="1"/>
</dbReference>
<dbReference type="InterPro" id="IPR011009">
    <property type="entry name" value="Kinase-like_dom_sf"/>
</dbReference>
<proteinExistence type="inferred from homology"/>
<keyword evidence="6" id="KW-0723">Serine/threonine-protein kinase</keyword>
<dbReference type="Gene3D" id="1.10.510.10">
    <property type="entry name" value="Transferase(Phosphotransferase) domain 1"/>
    <property type="match status" value="1"/>
</dbReference>